<evidence type="ECO:0000313" key="8">
    <source>
        <dbReference type="Proteomes" id="UP000321798"/>
    </source>
</evidence>
<dbReference type="CDD" id="cd00501">
    <property type="entry name" value="Peptidase_C15"/>
    <property type="match status" value="1"/>
</dbReference>
<dbReference type="OrthoDB" id="9779738at2"/>
<comment type="catalytic activity">
    <reaction evidence="6">
        <text>Release of an N-terminal pyroglutamyl group from a polypeptide, the second amino acid generally not being Pro.</text>
        <dbReference type="EC" id="3.4.19.3"/>
    </reaction>
</comment>
<keyword evidence="2" id="KW-0963">Cytoplasm</keyword>
<comment type="caution">
    <text evidence="7">The sequence shown here is derived from an EMBL/GenBank/DDBJ whole genome shotgun (WGS) entry which is preliminary data.</text>
</comment>
<dbReference type="EC" id="3.4.19.3" evidence="6"/>
<dbReference type="GO" id="GO:0005829">
    <property type="term" value="C:cytosol"/>
    <property type="evidence" value="ECO:0007669"/>
    <property type="project" value="InterPro"/>
</dbReference>
<dbReference type="Gene3D" id="3.40.630.20">
    <property type="entry name" value="Peptidase C15, pyroglutamyl peptidase I-like"/>
    <property type="match status" value="1"/>
</dbReference>
<keyword evidence="8" id="KW-1185">Reference proteome</keyword>
<dbReference type="AlphaFoldDB" id="A0A512PAM4"/>
<protein>
    <recommendedName>
        <fullName evidence="6">Pyroglutamyl-peptidase I</fullName>
        <ecNumber evidence="6">3.4.19.3</ecNumber>
    </recommendedName>
</protein>
<keyword evidence="3" id="KW-0645">Protease</keyword>
<proteinExistence type="inferred from homology"/>
<evidence type="ECO:0000313" key="7">
    <source>
        <dbReference type="EMBL" id="GEP68255.1"/>
    </source>
</evidence>
<dbReference type="InterPro" id="IPR016125">
    <property type="entry name" value="Peptidase_C15-like"/>
</dbReference>
<evidence type="ECO:0000256" key="2">
    <source>
        <dbReference type="ARBA" id="ARBA00022490"/>
    </source>
</evidence>
<name>A0A512PAM4_9CELL</name>
<dbReference type="GO" id="GO:0006508">
    <property type="term" value="P:proteolysis"/>
    <property type="evidence" value="ECO:0007669"/>
    <property type="project" value="UniProtKB-KW"/>
</dbReference>
<feature type="active site" evidence="6">
    <location>
        <position position="146"/>
    </location>
</feature>
<gene>
    <name evidence="7" type="primary">pcp</name>
    <name evidence="7" type="ORF">CSO01_09700</name>
</gene>
<dbReference type="PIRSF" id="PIRSF015592">
    <property type="entry name" value="Prld-crbxl_pptds"/>
    <property type="match status" value="1"/>
</dbReference>
<dbReference type="EMBL" id="BKAL01000002">
    <property type="protein sequence ID" value="GEP68255.1"/>
    <property type="molecule type" value="Genomic_DNA"/>
</dbReference>
<evidence type="ECO:0000256" key="5">
    <source>
        <dbReference type="ARBA" id="ARBA00022807"/>
    </source>
</evidence>
<keyword evidence="4" id="KW-0378">Hydrolase</keyword>
<keyword evidence="5" id="KW-0788">Thiol protease</keyword>
<dbReference type="InterPro" id="IPR033694">
    <property type="entry name" value="PGPEP1_Cys_AS"/>
</dbReference>
<dbReference type="RefSeq" id="WP_146951981.1">
    <property type="nucleotide sequence ID" value="NZ_BAABBJ010000015.1"/>
</dbReference>
<dbReference type="InterPro" id="IPR036440">
    <property type="entry name" value="Peptidase_C15-like_sf"/>
</dbReference>
<dbReference type="Proteomes" id="UP000321798">
    <property type="component" value="Unassembled WGS sequence"/>
</dbReference>
<evidence type="ECO:0000256" key="4">
    <source>
        <dbReference type="ARBA" id="ARBA00022801"/>
    </source>
</evidence>
<comment type="similarity">
    <text evidence="1">Belongs to the peptidase C15 family.</text>
</comment>
<dbReference type="Pfam" id="PF01470">
    <property type="entry name" value="Peptidase_C15"/>
    <property type="match status" value="1"/>
</dbReference>
<dbReference type="NCBIfam" id="NF009676">
    <property type="entry name" value="PRK13197.1"/>
    <property type="match status" value="1"/>
</dbReference>
<evidence type="ECO:0000256" key="3">
    <source>
        <dbReference type="ARBA" id="ARBA00022670"/>
    </source>
</evidence>
<dbReference type="PANTHER" id="PTHR23402">
    <property type="entry name" value="PROTEASE FAMILY C15 PYROGLUTAMYL-PEPTIDASE I-RELATED"/>
    <property type="match status" value="1"/>
</dbReference>
<dbReference type="PANTHER" id="PTHR23402:SF1">
    <property type="entry name" value="PYROGLUTAMYL-PEPTIDASE I"/>
    <property type="match status" value="1"/>
</dbReference>
<dbReference type="GO" id="GO:0016920">
    <property type="term" value="F:pyroglutamyl-peptidase activity"/>
    <property type="evidence" value="ECO:0007669"/>
    <property type="project" value="UniProtKB-EC"/>
</dbReference>
<reference evidence="7 8" key="1">
    <citation type="submission" date="2019-07" db="EMBL/GenBank/DDBJ databases">
        <title>Whole genome shotgun sequence of Cellulomonas soli NBRC 109434.</title>
        <authorList>
            <person name="Hosoyama A."/>
            <person name="Uohara A."/>
            <person name="Ohji S."/>
            <person name="Ichikawa N."/>
        </authorList>
    </citation>
    <scope>NUCLEOTIDE SEQUENCE [LARGE SCALE GENOMIC DNA]</scope>
    <source>
        <strain evidence="7 8">NBRC 109434</strain>
    </source>
</reference>
<sequence length="215" mass="22235">MTRVLLTGFGAFEGQSVNASWRAVHGLAESWDAVAEGAELHVRELPVSFRRAPTVLEAALVDVRPDVVVCVGEAGGRGAVGLERVAVNLVDARIADVDGAAPVDVPVVPGAPAAHWATLPVKDCVAAVRAVGVPAEVSLSAGTYVCNATFFTLMHALRSDPSIRAGFVHVPRTPEQVPPGGPGLETRLTVDALRAVLRAATTAVQDLRVSAGTLS</sequence>
<dbReference type="PROSITE" id="PS01334">
    <property type="entry name" value="PYRASE_CYS"/>
    <property type="match status" value="1"/>
</dbReference>
<organism evidence="7 8">
    <name type="scientific">Cellulomonas soli</name>
    <dbReference type="NCBI Taxonomy" id="931535"/>
    <lineage>
        <taxon>Bacteria</taxon>
        <taxon>Bacillati</taxon>
        <taxon>Actinomycetota</taxon>
        <taxon>Actinomycetes</taxon>
        <taxon>Micrococcales</taxon>
        <taxon>Cellulomonadaceae</taxon>
        <taxon>Cellulomonas</taxon>
    </lineage>
</organism>
<evidence type="ECO:0000256" key="1">
    <source>
        <dbReference type="ARBA" id="ARBA00006641"/>
    </source>
</evidence>
<evidence type="ECO:0000256" key="6">
    <source>
        <dbReference type="PROSITE-ProRule" id="PRU10077"/>
    </source>
</evidence>
<accession>A0A512PAM4</accession>
<dbReference type="SUPFAM" id="SSF53182">
    <property type="entry name" value="Pyrrolidone carboxyl peptidase (pyroglutamate aminopeptidase)"/>
    <property type="match status" value="1"/>
</dbReference>
<dbReference type="InterPro" id="IPR000816">
    <property type="entry name" value="Peptidase_C15"/>
</dbReference>
<dbReference type="NCBIfam" id="TIGR00504">
    <property type="entry name" value="pyro_pdase"/>
    <property type="match status" value="1"/>
</dbReference>
<dbReference type="PRINTS" id="PR00706">
    <property type="entry name" value="PYROGLUPTASE"/>
</dbReference>
<dbReference type="InterPro" id="IPR029762">
    <property type="entry name" value="PGP-I_bact-type"/>
</dbReference>